<evidence type="ECO:0000256" key="4">
    <source>
        <dbReference type="ARBA" id="ARBA00022490"/>
    </source>
</evidence>
<dbReference type="Proteomes" id="UP001549366">
    <property type="component" value="Unassembled WGS sequence"/>
</dbReference>
<keyword evidence="7" id="KW-1185">Reference proteome</keyword>
<name>A0ABV2SQF1_9GAMM</name>
<proteinExistence type="inferred from homology"/>
<evidence type="ECO:0000313" key="6">
    <source>
        <dbReference type="EMBL" id="MET4759541.1"/>
    </source>
</evidence>
<dbReference type="PANTHER" id="PTHR38103">
    <property type="entry name" value="RECOMBINATION-ASSOCIATED PROTEIN RDGC"/>
    <property type="match status" value="1"/>
</dbReference>
<evidence type="ECO:0000256" key="2">
    <source>
        <dbReference type="ARBA" id="ARBA00008657"/>
    </source>
</evidence>
<comment type="similarity">
    <text evidence="2">Belongs to the RdgC family.</text>
</comment>
<sequence>MLFKNARIYCFQKDFDLLAMVKGLKEKRFVECNAFDLKSTGWVPPSKASENFLALPISNDAIVLCLQHQERPINSKAVKQEVARRVAVLEQEQDRQIFRAEKQQISDDVMAVTAPNVLPVTTQIYGLILPNKGLLVVAASSNKQADLFIKTLRLSCGSLPVALPVTKSHPEPVMTNWLTMQAPESMILGNNCKLNIDNSAVTVKNEDVTSSAVIEHIESGMKVSELELLIMHKCSFVLTSELYIKRIHLDDVVTEPALEAETTDESFHAEMLINAQVVAEIFDKVCLSFNGLEGPAEQPVNVDQMTEYQRSKD</sequence>
<comment type="subcellular location">
    <subcellularLocation>
        <location evidence="1">Cytoplasm</location>
        <location evidence="1">Nucleoid</location>
    </subcellularLocation>
</comment>
<dbReference type="EMBL" id="JBEWTB010000003">
    <property type="protein sequence ID" value="MET4759541.1"/>
    <property type="molecule type" value="Genomic_DNA"/>
</dbReference>
<organism evidence="6 7">
    <name type="scientific">Endozoicomonas lisbonensis</name>
    <dbReference type="NCBI Taxonomy" id="3120522"/>
    <lineage>
        <taxon>Bacteria</taxon>
        <taxon>Pseudomonadati</taxon>
        <taxon>Pseudomonadota</taxon>
        <taxon>Gammaproteobacteria</taxon>
        <taxon>Oceanospirillales</taxon>
        <taxon>Endozoicomonadaceae</taxon>
        <taxon>Endozoicomonas</taxon>
    </lineage>
</organism>
<dbReference type="RefSeq" id="WP_354011484.1">
    <property type="nucleotide sequence ID" value="NZ_JBEWTA010000002.1"/>
</dbReference>
<keyword evidence="4" id="KW-0963">Cytoplasm</keyword>
<dbReference type="PANTHER" id="PTHR38103:SF1">
    <property type="entry name" value="RECOMBINATION-ASSOCIATED PROTEIN RDGC"/>
    <property type="match status" value="1"/>
</dbReference>
<evidence type="ECO:0000256" key="3">
    <source>
        <dbReference type="ARBA" id="ARBA00022296"/>
    </source>
</evidence>
<keyword evidence="5" id="KW-0233">DNA recombination</keyword>
<reference evidence="6 7" key="1">
    <citation type="submission" date="2024-06" db="EMBL/GenBank/DDBJ databases">
        <title>Genomic Encyclopedia of Type Strains, Phase V (KMG-V): Genome sequencing to study the core and pangenomes of soil and plant-associated prokaryotes.</title>
        <authorList>
            <person name="Whitman W."/>
        </authorList>
    </citation>
    <scope>NUCLEOTIDE SEQUENCE [LARGE SCALE GENOMIC DNA]</scope>
    <source>
        <strain evidence="6 7">NE40</strain>
    </source>
</reference>
<evidence type="ECO:0000313" key="7">
    <source>
        <dbReference type="Proteomes" id="UP001549366"/>
    </source>
</evidence>
<gene>
    <name evidence="6" type="ORF">V5J35_004860</name>
</gene>
<dbReference type="InterPro" id="IPR007476">
    <property type="entry name" value="RdgC"/>
</dbReference>
<evidence type="ECO:0000256" key="5">
    <source>
        <dbReference type="ARBA" id="ARBA00023172"/>
    </source>
</evidence>
<protein>
    <recommendedName>
        <fullName evidence="3">Recombination-associated protein RdgC</fullName>
    </recommendedName>
</protein>
<evidence type="ECO:0000256" key="1">
    <source>
        <dbReference type="ARBA" id="ARBA00004453"/>
    </source>
</evidence>
<dbReference type="Pfam" id="PF04381">
    <property type="entry name" value="RdgC"/>
    <property type="match status" value="1"/>
</dbReference>
<accession>A0ABV2SQF1</accession>
<comment type="caution">
    <text evidence="6">The sequence shown here is derived from an EMBL/GenBank/DDBJ whole genome shotgun (WGS) entry which is preliminary data.</text>
</comment>